<protein>
    <submittedName>
        <fullName evidence="1">Uncharacterized protein</fullName>
    </submittedName>
</protein>
<name>A0A8S5MXY7_9CAUD</name>
<organism evidence="1">
    <name type="scientific">Myoviridae sp. ct3wi9</name>
    <dbReference type="NCBI Taxonomy" id="2826610"/>
    <lineage>
        <taxon>Viruses</taxon>
        <taxon>Duplodnaviria</taxon>
        <taxon>Heunggongvirae</taxon>
        <taxon>Uroviricota</taxon>
        <taxon>Caudoviricetes</taxon>
    </lineage>
</organism>
<evidence type="ECO:0000313" key="1">
    <source>
        <dbReference type="EMBL" id="DAD86747.1"/>
    </source>
</evidence>
<dbReference type="EMBL" id="BK015006">
    <property type="protein sequence ID" value="DAD86747.1"/>
    <property type="molecule type" value="Genomic_DNA"/>
</dbReference>
<proteinExistence type="predicted"/>
<sequence>MLTSYSKQLADDLTEEFSRQGTAVVFNQAGTFQDLLGRTMPGLIEENGVAVSLDANQLKDYQRQSGHGQQLEAMAEIYAKPLLQRLDVLRNQVLPFIDRVAASIRAQYNEGFYKVSDIQEIEFADIYKTKTFLDYIQRHAPLANSQIQNVTIQSGFMDRNEDDIVGLLKSGNTSLDDALVDMIARHPSNWLTDVYTRYLVNGNIVPTGLRAPHQSELVDEIVVLYFIHASLLANDVIDGTVNIPLVQYRNYLSETFAQLGGLLNRYVNQINLVDQGGQVVAFKDENTNVIYVYKTNYEKYLEQGGNADAVLGAVALGSVGNINDLLENTERYANEFNRAYNEQINAVKAAFRSNYIRLFPQVFIEELKKEPSDFVALFVQPGTVIPETGFSYSDLSGRILNSLAPTQGYDNIYDFTKALILDIGLSHYSLGAFYRKVEQQMKATGEEDPQVATFAVAVDELVKEILANATVRTKLGL</sequence>
<accession>A0A8S5MXY7</accession>
<reference evidence="1" key="1">
    <citation type="journal article" date="2021" name="Proc. Natl. Acad. Sci. U.S.A.">
        <title>A Catalog of Tens of Thousands of Viruses from Human Metagenomes Reveals Hidden Associations with Chronic Diseases.</title>
        <authorList>
            <person name="Tisza M.J."/>
            <person name="Buck C.B."/>
        </authorList>
    </citation>
    <scope>NUCLEOTIDE SEQUENCE</scope>
    <source>
        <strain evidence="1">Ct3wi9</strain>
    </source>
</reference>